<sequence length="116" mass="12599">MCLIFTCGEHTFRKEVEGFEGIVCRCYNCGNYAGSVLKSNPWFTFCFIPIVPLSIHGYEDITCRICNFQQPLAHRPDVIALKHGGNGQPGVPLQDHGGAHQGAATGGKPNQGMTYG</sequence>
<name>A0AA39WMH6_9PEZI</name>
<evidence type="ECO:0000313" key="2">
    <source>
        <dbReference type="EMBL" id="KAK0617985.1"/>
    </source>
</evidence>
<dbReference type="EMBL" id="JAULSR010000005">
    <property type="protein sequence ID" value="KAK0617985.1"/>
    <property type="molecule type" value="Genomic_DNA"/>
</dbReference>
<dbReference type="AlphaFoldDB" id="A0AA39WMH6"/>
<proteinExistence type="predicted"/>
<comment type="caution">
    <text evidence="2">The sequence shown here is derived from an EMBL/GenBank/DDBJ whole genome shotgun (WGS) entry which is preliminary data.</text>
</comment>
<keyword evidence="3" id="KW-1185">Reference proteome</keyword>
<dbReference type="PANTHER" id="PTHR28139">
    <property type="entry name" value="UPF0768 PROTEIN YBL029C-A"/>
    <property type="match status" value="1"/>
</dbReference>
<protein>
    <submittedName>
        <fullName evidence="2">Uncharacterized protein</fullName>
    </submittedName>
</protein>
<evidence type="ECO:0000256" key="1">
    <source>
        <dbReference type="SAM" id="MobiDB-lite"/>
    </source>
</evidence>
<gene>
    <name evidence="2" type="ORF">B0T17DRAFT_591906</name>
</gene>
<dbReference type="PANTHER" id="PTHR28139:SF1">
    <property type="entry name" value="UPF0768 PROTEIN YBL029C-A"/>
    <property type="match status" value="1"/>
</dbReference>
<dbReference type="Proteomes" id="UP001174934">
    <property type="component" value="Unassembled WGS sequence"/>
</dbReference>
<evidence type="ECO:0000313" key="3">
    <source>
        <dbReference type="Proteomes" id="UP001174934"/>
    </source>
</evidence>
<reference evidence="2" key="1">
    <citation type="submission" date="2023-06" db="EMBL/GenBank/DDBJ databases">
        <title>Genome-scale phylogeny and comparative genomics of the fungal order Sordariales.</title>
        <authorList>
            <consortium name="Lawrence Berkeley National Laboratory"/>
            <person name="Hensen N."/>
            <person name="Bonometti L."/>
            <person name="Westerberg I."/>
            <person name="Brannstrom I.O."/>
            <person name="Guillou S."/>
            <person name="Cros-Aarteil S."/>
            <person name="Calhoun S."/>
            <person name="Haridas S."/>
            <person name="Kuo A."/>
            <person name="Mondo S."/>
            <person name="Pangilinan J."/>
            <person name="Riley R."/>
            <person name="LaButti K."/>
            <person name="Andreopoulos B."/>
            <person name="Lipzen A."/>
            <person name="Chen C."/>
            <person name="Yanf M."/>
            <person name="Daum C."/>
            <person name="Ng V."/>
            <person name="Clum A."/>
            <person name="Steindorff A."/>
            <person name="Ohm R."/>
            <person name="Martin F."/>
            <person name="Silar P."/>
            <person name="Natvig D."/>
            <person name="Lalanne C."/>
            <person name="Gautier V."/>
            <person name="Ament-velasquez S.L."/>
            <person name="Kruys A."/>
            <person name="Hutchinson M.I."/>
            <person name="Powell A.J."/>
            <person name="Barry K."/>
            <person name="Miller A.N."/>
            <person name="Grigoriev I.V."/>
            <person name="Debuchy R."/>
            <person name="Gladieux P."/>
            <person name="Thoren M.H."/>
            <person name="Johannesson H."/>
        </authorList>
    </citation>
    <scope>NUCLEOTIDE SEQUENCE</scope>
    <source>
        <strain evidence="2">SMH3391-2</strain>
    </source>
</reference>
<accession>A0AA39WMH6</accession>
<feature type="region of interest" description="Disordered" evidence="1">
    <location>
        <begin position="85"/>
        <end position="116"/>
    </location>
</feature>
<organism evidence="2 3">
    <name type="scientific">Bombardia bombarda</name>
    <dbReference type="NCBI Taxonomy" id="252184"/>
    <lineage>
        <taxon>Eukaryota</taxon>
        <taxon>Fungi</taxon>
        <taxon>Dikarya</taxon>
        <taxon>Ascomycota</taxon>
        <taxon>Pezizomycotina</taxon>
        <taxon>Sordariomycetes</taxon>
        <taxon>Sordariomycetidae</taxon>
        <taxon>Sordariales</taxon>
        <taxon>Lasiosphaeriaceae</taxon>
        <taxon>Bombardia</taxon>
    </lineage>
</organism>